<dbReference type="RefSeq" id="WP_183353729.1">
    <property type="nucleotide sequence ID" value="NZ_BLXX01000002.1"/>
</dbReference>
<evidence type="ECO:0000256" key="5">
    <source>
        <dbReference type="ARBA" id="ARBA00023136"/>
    </source>
</evidence>
<dbReference type="InterPro" id="IPR002524">
    <property type="entry name" value="Cation_efflux"/>
</dbReference>
<name>A0A6V8MG16_9BACT</name>
<dbReference type="AlphaFoldDB" id="A0A6V8MG16"/>
<organism evidence="8 9">
    <name type="scientific">Geomonas silvestris</name>
    <dbReference type="NCBI Taxonomy" id="2740184"/>
    <lineage>
        <taxon>Bacteria</taxon>
        <taxon>Pseudomonadati</taxon>
        <taxon>Thermodesulfobacteriota</taxon>
        <taxon>Desulfuromonadia</taxon>
        <taxon>Geobacterales</taxon>
        <taxon>Geobacteraceae</taxon>
        <taxon>Geomonas</taxon>
    </lineage>
</organism>
<dbReference type="SUPFAM" id="SSF160240">
    <property type="entry name" value="Cation efflux protein cytoplasmic domain-like"/>
    <property type="match status" value="1"/>
</dbReference>
<dbReference type="InterPro" id="IPR036837">
    <property type="entry name" value="Cation_efflux_CTD_sf"/>
</dbReference>
<feature type="transmembrane region" description="Helical" evidence="6">
    <location>
        <begin position="7"/>
        <end position="29"/>
    </location>
</feature>
<dbReference type="InterPro" id="IPR058533">
    <property type="entry name" value="Cation_efflux_TM"/>
</dbReference>
<dbReference type="PANTHER" id="PTHR13414:SF9">
    <property type="entry name" value="PROTON-COUPLED ZINC ANTIPORTER SLC30A9, MITOCHONDRIAL"/>
    <property type="match status" value="1"/>
</dbReference>
<keyword evidence="5 6" id="KW-0472">Membrane</keyword>
<proteinExistence type="predicted"/>
<dbReference type="EMBL" id="BLXX01000002">
    <property type="protein sequence ID" value="GFO58887.1"/>
    <property type="molecule type" value="Genomic_DNA"/>
</dbReference>
<dbReference type="GO" id="GO:0008324">
    <property type="term" value="F:monoatomic cation transmembrane transporter activity"/>
    <property type="evidence" value="ECO:0007669"/>
    <property type="project" value="InterPro"/>
</dbReference>
<dbReference type="InterPro" id="IPR040177">
    <property type="entry name" value="SLC30A9"/>
</dbReference>
<dbReference type="Pfam" id="PF01545">
    <property type="entry name" value="Cation_efflux"/>
    <property type="match status" value="1"/>
</dbReference>
<feature type="transmembrane region" description="Helical" evidence="6">
    <location>
        <begin position="75"/>
        <end position="96"/>
    </location>
</feature>
<gene>
    <name evidence="8" type="ORF">GMST_12120</name>
</gene>
<comment type="caution">
    <text evidence="8">The sequence shown here is derived from an EMBL/GenBank/DDBJ whole genome shotgun (WGS) entry which is preliminary data.</text>
</comment>
<dbReference type="NCBIfam" id="TIGR01297">
    <property type="entry name" value="CDF"/>
    <property type="match status" value="1"/>
</dbReference>
<evidence type="ECO:0000259" key="7">
    <source>
        <dbReference type="Pfam" id="PF01545"/>
    </source>
</evidence>
<reference evidence="9" key="1">
    <citation type="submission" date="2020-06" db="EMBL/GenBank/DDBJ databases">
        <title>Draft genomic sequence of Geomonas sp. Red330.</title>
        <authorList>
            <person name="Itoh H."/>
            <person name="Zhenxing X."/>
            <person name="Ushijima N."/>
            <person name="Masuda Y."/>
            <person name="Shiratori Y."/>
            <person name="Senoo K."/>
        </authorList>
    </citation>
    <scope>NUCLEOTIDE SEQUENCE [LARGE SCALE GENOMIC DNA]</scope>
    <source>
        <strain evidence="9">Red330</strain>
    </source>
</reference>
<sequence length="313" mass="33936">MKASAKKVILAALAANLMIATVKFLAAWWTGSSALLSEGIHSLVDTGNQILMFYGQRRAALPADDEFPFGHGKEIYFWSFVVAILVFSLGAGLSFFEGVSHLLHPNLISKVRVSYLVIAASMLFEGISWVISAREFAREKPAHYGFLKAIRKGKDPTMFLVVLEDSAALLGLAVALAGIALTSWTGSPVYDGSASIVIALILGGTAVVIASETKGLLVGEAAQREVVQAIREAVAHGEHVEHVNEVLTLHMGPEYIVANISLDFADEVPAGEIERTVVVLEREIKARVPEVKKVFIEAEAWRRPRLRASSPHR</sequence>
<feature type="transmembrane region" description="Helical" evidence="6">
    <location>
        <begin position="158"/>
        <end position="181"/>
    </location>
</feature>
<comment type="subcellular location">
    <subcellularLocation>
        <location evidence="1">Membrane</location>
        <topology evidence="1">Multi-pass membrane protein</topology>
    </subcellularLocation>
</comment>
<keyword evidence="2" id="KW-0813">Transport</keyword>
<dbReference type="GO" id="GO:0016020">
    <property type="term" value="C:membrane"/>
    <property type="evidence" value="ECO:0007669"/>
    <property type="project" value="UniProtKB-SubCell"/>
</dbReference>
<dbReference type="InterPro" id="IPR027469">
    <property type="entry name" value="Cation_efflux_TMD_sf"/>
</dbReference>
<dbReference type="Gene3D" id="3.30.70.1350">
    <property type="entry name" value="Cation efflux protein, cytoplasmic domain"/>
    <property type="match status" value="1"/>
</dbReference>
<evidence type="ECO:0000256" key="4">
    <source>
        <dbReference type="ARBA" id="ARBA00022989"/>
    </source>
</evidence>
<evidence type="ECO:0000256" key="3">
    <source>
        <dbReference type="ARBA" id="ARBA00022692"/>
    </source>
</evidence>
<dbReference type="GO" id="GO:0006829">
    <property type="term" value="P:zinc ion transport"/>
    <property type="evidence" value="ECO:0007669"/>
    <property type="project" value="InterPro"/>
</dbReference>
<evidence type="ECO:0000313" key="9">
    <source>
        <dbReference type="Proteomes" id="UP000556026"/>
    </source>
</evidence>
<protein>
    <submittedName>
        <fullName evidence="8">Cation transporter</fullName>
    </submittedName>
</protein>
<evidence type="ECO:0000256" key="2">
    <source>
        <dbReference type="ARBA" id="ARBA00022448"/>
    </source>
</evidence>
<dbReference type="Gene3D" id="1.20.1510.10">
    <property type="entry name" value="Cation efflux protein transmembrane domain"/>
    <property type="match status" value="1"/>
</dbReference>
<evidence type="ECO:0000256" key="6">
    <source>
        <dbReference type="SAM" id="Phobius"/>
    </source>
</evidence>
<accession>A0A6V8MG16</accession>
<keyword evidence="9" id="KW-1185">Reference proteome</keyword>
<dbReference type="Proteomes" id="UP000556026">
    <property type="component" value="Unassembled WGS sequence"/>
</dbReference>
<evidence type="ECO:0000313" key="8">
    <source>
        <dbReference type="EMBL" id="GFO58887.1"/>
    </source>
</evidence>
<feature type="transmembrane region" description="Helical" evidence="6">
    <location>
        <begin position="193"/>
        <end position="210"/>
    </location>
</feature>
<dbReference type="PANTHER" id="PTHR13414">
    <property type="entry name" value="HUEL-CATION TRANSPORTER"/>
    <property type="match status" value="1"/>
</dbReference>
<keyword evidence="4 6" id="KW-1133">Transmembrane helix</keyword>
<dbReference type="SUPFAM" id="SSF161111">
    <property type="entry name" value="Cation efflux protein transmembrane domain-like"/>
    <property type="match status" value="1"/>
</dbReference>
<evidence type="ECO:0000256" key="1">
    <source>
        <dbReference type="ARBA" id="ARBA00004141"/>
    </source>
</evidence>
<keyword evidence="3 6" id="KW-0812">Transmembrane</keyword>
<feature type="domain" description="Cation efflux protein transmembrane" evidence="7">
    <location>
        <begin position="9"/>
        <end position="215"/>
    </location>
</feature>